<feature type="transmembrane region" description="Helical" evidence="2">
    <location>
        <begin position="204"/>
        <end position="237"/>
    </location>
</feature>
<organism evidence="3 4">
    <name type="scientific">Clostridium cavendishii DSM 21758</name>
    <dbReference type="NCBI Taxonomy" id="1121302"/>
    <lineage>
        <taxon>Bacteria</taxon>
        <taxon>Bacillati</taxon>
        <taxon>Bacillota</taxon>
        <taxon>Clostridia</taxon>
        <taxon>Eubacteriales</taxon>
        <taxon>Clostridiaceae</taxon>
        <taxon>Clostridium</taxon>
    </lineage>
</organism>
<dbReference type="GO" id="GO:0140359">
    <property type="term" value="F:ABC-type transporter activity"/>
    <property type="evidence" value="ECO:0007669"/>
    <property type="project" value="InterPro"/>
</dbReference>
<dbReference type="EMBL" id="FQZB01000007">
    <property type="protein sequence ID" value="SHJ27321.1"/>
    <property type="molecule type" value="Genomic_DNA"/>
</dbReference>
<keyword evidence="2" id="KW-0472">Membrane</keyword>
<feature type="transmembrane region" description="Helical" evidence="2">
    <location>
        <begin position="312"/>
        <end position="331"/>
    </location>
</feature>
<feature type="transmembrane region" description="Helical" evidence="2">
    <location>
        <begin position="285"/>
        <end position="305"/>
    </location>
</feature>
<dbReference type="Proteomes" id="UP000184310">
    <property type="component" value="Unassembled WGS sequence"/>
</dbReference>
<dbReference type="GO" id="GO:0005886">
    <property type="term" value="C:plasma membrane"/>
    <property type="evidence" value="ECO:0007669"/>
    <property type="project" value="UniProtKB-SubCell"/>
</dbReference>
<accession>A0A1M6HYU2</accession>
<dbReference type="Pfam" id="PF12679">
    <property type="entry name" value="ABC2_membrane_2"/>
    <property type="match status" value="1"/>
</dbReference>
<keyword evidence="2" id="KW-0812">Transmembrane</keyword>
<dbReference type="RefSeq" id="WP_072986180.1">
    <property type="nucleotide sequence ID" value="NZ_FQZB01000007.1"/>
</dbReference>
<dbReference type="PANTHER" id="PTHR37305">
    <property type="entry name" value="INTEGRAL MEMBRANE PROTEIN-RELATED"/>
    <property type="match status" value="1"/>
</dbReference>
<dbReference type="STRING" id="1121302.SAMN02745163_01631"/>
<evidence type="ECO:0000256" key="1">
    <source>
        <dbReference type="SAM" id="Coils"/>
    </source>
</evidence>
<keyword evidence="1" id="KW-0175">Coiled coil</keyword>
<dbReference type="AlphaFoldDB" id="A0A1M6HYU2"/>
<feature type="transmembrane region" description="Helical" evidence="2">
    <location>
        <begin position="372"/>
        <end position="393"/>
    </location>
</feature>
<feature type="coiled-coil region" evidence="1">
    <location>
        <begin position="69"/>
        <end position="100"/>
    </location>
</feature>
<sequence length="400" mass="44843">MFKLIKNEIKKILLSKKYIIAIGIFLILYSGMTFLSYNNAMNSKPAERIKSNEKYIKNLNEEKNDKDITDKKKAEIDNKIKEIENINKNLQFQIENSNLKWQDRLKKNNEVIEQKIKDNKDGDEAIIQYKQEIEVNNYSLKNNIEPTPNNKVTAFSLMPKVNIFTGMLIITIIIAIISSDLIAGEFTPATIKLLLTKPVSRQKVLFSKFIAAICVCTVSFLLVKLIVFLIIGIGFGFGDYREPMGVYTAYINDKNLVAKLGFGVKPDTNSFKIYSVLQAMLLSEGINILFIIACTAVCLLISTLTKKSSSSISITVIFFVILSIFGGSQLANGQNGVIKKILSVLFTTYSSGELVISGETNKMLGFAYANNYFAIGILIVWIIVCYGIANMVFTKRDILS</sequence>
<dbReference type="PANTHER" id="PTHR37305:SF1">
    <property type="entry name" value="MEMBRANE PROTEIN"/>
    <property type="match status" value="1"/>
</dbReference>
<reference evidence="3 4" key="1">
    <citation type="submission" date="2016-11" db="EMBL/GenBank/DDBJ databases">
        <authorList>
            <person name="Jaros S."/>
            <person name="Januszkiewicz K."/>
            <person name="Wedrychowicz H."/>
        </authorList>
    </citation>
    <scope>NUCLEOTIDE SEQUENCE [LARGE SCALE GENOMIC DNA]</scope>
    <source>
        <strain evidence="3 4">DSM 21758</strain>
    </source>
</reference>
<keyword evidence="4" id="KW-1185">Reference proteome</keyword>
<evidence type="ECO:0000256" key="2">
    <source>
        <dbReference type="SAM" id="Phobius"/>
    </source>
</evidence>
<proteinExistence type="predicted"/>
<keyword evidence="2" id="KW-1133">Transmembrane helix</keyword>
<feature type="transmembrane region" description="Helical" evidence="2">
    <location>
        <begin position="18"/>
        <end position="37"/>
    </location>
</feature>
<feature type="transmembrane region" description="Helical" evidence="2">
    <location>
        <begin position="163"/>
        <end position="183"/>
    </location>
</feature>
<evidence type="ECO:0000313" key="4">
    <source>
        <dbReference type="Proteomes" id="UP000184310"/>
    </source>
</evidence>
<protein>
    <submittedName>
        <fullName evidence="3">ABC-2 type transport system permease protein</fullName>
    </submittedName>
</protein>
<name>A0A1M6HYU2_9CLOT</name>
<gene>
    <name evidence="3" type="ORF">SAMN02745163_01631</name>
</gene>
<dbReference type="OrthoDB" id="2024038at2"/>
<evidence type="ECO:0000313" key="3">
    <source>
        <dbReference type="EMBL" id="SHJ27321.1"/>
    </source>
</evidence>